<dbReference type="InterPro" id="IPR013083">
    <property type="entry name" value="Znf_RING/FYVE/PHD"/>
</dbReference>
<dbReference type="AlphaFoldDB" id="J9AQ53"/>
<protein>
    <recommendedName>
        <fullName evidence="5">RING-type domain-containing protein</fullName>
    </recommendedName>
</protein>
<evidence type="ECO:0000256" key="3">
    <source>
        <dbReference type="ARBA" id="ARBA00022833"/>
    </source>
</evidence>
<comment type="caution">
    <text evidence="6">The sequence shown here is derived from an EMBL/GenBank/DDBJ whole genome shotgun (WGS) entry which is preliminary data.</text>
</comment>
<evidence type="ECO:0000256" key="4">
    <source>
        <dbReference type="PROSITE-ProRule" id="PRU00175"/>
    </source>
</evidence>
<evidence type="ECO:0000259" key="5">
    <source>
        <dbReference type="PROSITE" id="PS50089"/>
    </source>
</evidence>
<name>J9AQ53_WUCBA</name>
<reference evidence="7" key="1">
    <citation type="submission" date="2012-08" db="EMBL/GenBank/DDBJ databases">
        <title>The Genome Sequence of Wuchereria bancrofti.</title>
        <authorList>
            <person name="Nutman T.B."/>
            <person name="Fink D.L."/>
            <person name="Russ C."/>
            <person name="Young S."/>
            <person name="Zeng Q."/>
            <person name="Koehrsen M."/>
            <person name="Alvarado L."/>
            <person name="Berlin A."/>
            <person name="Chapman S.B."/>
            <person name="Chen Z."/>
            <person name="Freedman E."/>
            <person name="Gellesch M."/>
            <person name="Goldberg J."/>
            <person name="Griggs A."/>
            <person name="Gujja S."/>
            <person name="Heilman E.R."/>
            <person name="Heiman D."/>
            <person name="Hepburn T."/>
            <person name="Howarth C."/>
            <person name="Jen D."/>
            <person name="Larson L."/>
            <person name="Lewis B."/>
            <person name="Mehta T."/>
            <person name="Park D."/>
            <person name="Pearson M."/>
            <person name="Roberts A."/>
            <person name="Saif S."/>
            <person name="Shea T."/>
            <person name="Shenoy N."/>
            <person name="Sisk P."/>
            <person name="Stolte C."/>
            <person name="Sykes S."/>
            <person name="Walk T."/>
            <person name="White J."/>
            <person name="Yandava C."/>
            <person name="Haas B."/>
            <person name="Henn M.R."/>
            <person name="Nusbaum C."/>
            <person name="Birren B."/>
        </authorList>
    </citation>
    <scope>NUCLEOTIDE SEQUENCE [LARGE SCALE GENOMIC DNA]</scope>
    <source>
        <strain evidence="7">NA</strain>
    </source>
</reference>
<accession>J9AQ53</accession>
<feature type="domain" description="RING-type" evidence="5">
    <location>
        <begin position="7"/>
        <end position="35"/>
    </location>
</feature>
<dbReference type="PROSITE" id="PS00518">
    <property type="entry name" value="ZF_RING_1"/>
    <property type="match status" value="1"/>
</dbReference>
<feature type="non-terminal residue" evidence="6">
    <location>
        <position position="1"/>
    </location>
</feature>
<dbReference type="EMBL" id="ADBV01009002">
    <property type="protein sequence ID" value="EJW76490.1"/>
    <property type="molecule type" value="Genomic_DNA"/>
</dbReference>
<evidence type="ECO:0000256" key="1">
    <source>
        <dbReference type="ARBA" id="ARBA00022723"/>
    </source>
</evidence>
<keyword evidence="1" id="KW-0479">Metal-binding</keyword>
<dbReference type="Gene3D" id="3.30.40.10">
    <property type="entry name" value="Zinc/RING finger domain, C3HC4 (zinc finger)"/>
    <property type="match status" value="1"/>
</dbReference>
<dbReference type="Pfam" id="PF15227">
    <property type="entry name" value="zf-C3HC4_4"/>
    <property type="match status" value="1"/>
</dbReference>
<dbReference type="InterPro" id="IPR017907">
    <property type="entry name" value="Znf_RING_CS"/>
</dbReference>
<organism evidence="6 7">
    <name type="scientific">Wuchereria bancrofti</name>
    <dbReference type="NCBI Taxonomy" id="6293"/>
    <lineage>
        <taxon>Eukaryota</taxon>
        <taxon>Metazoa</taxon>
        <taxon>Ecdysozoa</taxon>
        <taxon>Nematoda</taxon>
        <taxon>Chromadorea</taxon>
        <taxon>Rhabditida</taxon>
        <taxon>Spirurina</taxon>
        <taxon>Spiruromorpha</taxon>
        <taxon>Filarioidea</taxon>
        <taxon>Onchocercidae</taxon>
        <taxon>Wuchereria</taxon>
    </lineage>
</organism>
<keyword evidence="2 4" id="KW-0863">Zinc-finger</keyword>
<dbReference type="GO" id="GO:0008270">
    <property type="term" value="F:zinc ion binding"/>
    <property type="evidence" value="ECO:0007669"/>
    <property type="project" value="UniProtKB-KW"/>
</dbReference>
<gene>
    <name evidence="6" type="ORF">WUBG_12601</name>
</gene>
<dbReference type="PROSITE" id="PS50089">
    <property type="entry name" value="ZF_RING_2"/>
    <property type="match status" value="1"/>
</dbReference>
<dbReference type="InterPro" id="IPR001841">
    <property type="entry name" value="Znf_RING"/>
</dbReference>
<keyword evidence="3" id="KW-0862">Zinc</keyword>
<dbReference type="SUPFAM" id="SSF57850">
    <property type="entry name" value="RING/U-box"/>
    <property type="match status" value="1"/>
</dbReference>
<evidence type="ECO:0000313" key="6">
    <source>
        <dbReference type="EMBL" id="EJW76490.1"/>
    </source>
</evidence>
<sequence length="50" mass="5759">INEPKQLQCGHSFCAICIDQLYKDVEQEYTCPLCRAHFTIPPVINYSLKS</sequence>
<dbReference type="Proteomes" id="UP000004810">
    <property type="component" value="Unassembled WGS sequence"/>
</dbReference>
<proteinExistence type="predicted"/>
<evidence type="ECO:0000313" key="7">
    <source>
        <dbReference type="Proteomes" id="UP000004810"/>
    </source>
</evidence>
<evidence type="ECO:0000256" key="2">
    <source>
        <dbReference type="ARBA" id="ARBA00022771"/>
    </source>
</evidence>